<name>A0ABW2TRG5_9PSEU</name>
<dbReference type="InterPro" id="IPR036513">
    <property type="entry name" value="STAS_dom_sf"/>
</dbReference>
<comment type="caution">
    <text evidence="1">The sequence shown here is derived from an EMBL/GenBank/DDBJ whole genome shotgun (WGS) entry which is preliminary data.</text>
</comment>
<evidence type="ECO:0008006" key="3">
    <source>
        <dbReference type="Google" id="ProtNLM"/>
    </source>
</evidence>
<gene>
    <name evidence="1" type="ORF">ACFQV2_22520</name>
</gene>
<sequence length="110" mass="11415">MRRLGNAMVVTAAGDLTPTDELAWANLVAAVCVARTRAAMVVVDLTGVTAITPGCLAALARADGFCAAQRRDLRVLTRGTDEDVLREAGLHHLVTAAGILHRAVSGPRSG</sequence>
<protein>
    <recommendedName>
        <fullName evidence="3">STAS domain-containing protein</fullName>
    </recommendedName>
</protein>
<evidence type="ECO:0000313" key="1">
    <source>
        <dbReference type="EMBL" id="MFC7615848.1"/>
    </source>
</evidence>
<dbReference type="EMBL" id="JBHTEY010000004">
    <property type="protein sequence ID" value="MFC7615848.1"/>
    <property type="molecule type" value="Genomic_DNA"/>
</dbReference>
<dbReference type="Proteomes" id="UP001596512">
    <property type="component" value="Unassembled WGS sequence"/>
</dbReference>
<proteinExistence type="predicted"/>
<evidence type="ECO:0000313" key="2">
    <source>
        <dbReference type="Proteomes" id="UP001596512"/>
    </source>
</evidence>
<reference evidence="2" key="1">
    <citation type="journal article" date="2019" name="Int. J. Syst. Evol. Microbiol.">
        <title>The Global Catalogue of Microorganisms (GCM) 10K type strain sequencing project: providing services to taxonomists for standard genome sequencing and annotation.</title>
        <authorList>
            <consortium name="The Broad Institute Genomics Platform"/>
            <consortium name="The Broad Institute Genome Sequencing Center for Infectious Disease"/>
            <person name="Wu L."/>
            <person name="Ma J."/>
        </authorList>
    </citation>
    <scope>NUCLEOTIDE SEQUENCE [LARGE SCALE GENOMIC DNA]</scope>
    <source>
        <strain evidence="2">JCM 17695</strain>
    </source>
</reference>
<organism evidence="1 2">
    <name type="scientific">Actinokineospora soli</name>
    <dbReference type="NCBI Taxonomy" id="1048753"/>
    <lineage>
        <taxon>Bacteria</taxon>
        <taxon>Bacillati</taxon>
        <taxon>Actinomycetota</taxon>
        <taxon>Actinomycetes</taxon>
        <taxon>Pseudonocardiales</taxon>
        <taxon>Pseudonocardiaceae</taxon>
        <taxon>Actinokineospora</taxon>
    </lineage>
</organism>
<dbReference type="Gene3D" id="3.30.750.24">
    <property type="entry name" value="STAS domain"/>
    <property type="match status" value="1"/>
</dbReference>
<keyword evidence="2" id="KW-1185">Reference proteome</keyword>
<accession>A0ABW2TRG5</accession>